<dbReference type="SUPFAM" id="SSF49464">
    <property type="entry name" value="Carboxypeptidase regulatory domain-like"/>
    <property type="match status" value="1"/>
</dbReference>
<dbReference type="Proteomes" id="UP000539710">
    <property type="component" value="Unassembled WGS sequence"/>
</dbReference>
<protein>
    <submittedName>
        <fullName evidence="3">Carboxypeptidase regulatory-like domain-containing protein</fullName>
    </submittedName>
</protein>
<dbReference type="EMBL" id="CP059472">
    <property type="protein sequence ID" value="QMS97592.1"/>
    <property type="molecule type" value="Genomic_DNA"/>
</dbReference>
<feature type="signal peptide" evidence="1">
    <location>
        <begin position="1"/>
        <end position="19"/>
    </location>
</feature>
<reference evidence="5" key="3">
    <citation type="submission" date="2020-07" db="EMBL/GenBank/DDBJ databases">
        <title>Flavobacterium sp. xlx-214.</title>
        <authorList>
            <person name="Yang C."/>
        </authorList>
    </citation>
    <scope>NUCLEOTIDE SEQUENCE [LARGE SCALE GENOMIC DNA]</scope>
    <source>
        <strain evidence="5">CX-624</strain>
    </source>
</reference>
<dbReference type="Gene3D" id="2.60.40.1120">
    <property type="entry name" value="Carboxypeptidase-like, regulatory domain"/>
    <property type="match status" value="1"/>
</dbReference>
<evidence type="ECO:0000313" key="5">
    <source>
        <dbReference type="Proteomes" id="UP000539710"/>
    </source>
</evidence>
<name>A0A7D7RI34_9FLAO</name>
<evidence type="ECO:0000313" key="4">
    <source>
        <dbReference type="Proteomes" id="UP000515349"/>
    </source>
</evidence>
<organism evidence="3 4">
    <name type="scientific">Marnyiella aurantia</name>
    <dbReference type="NCBI Taxonomy" id="2758037"/>
    <lineage>
        <taxon>Bacteria</taxon>
        <taxon>Pseudomonadati</taxon>
        <taxon>Bacteroidota</taxon>
        <taxon>Flavobacteriia</taxon>
        <taxon>Flavobacteriales</taxon>
        <taxon>Weeksellaceae</taxon>
        <taxon>Marnyiella</taxon>
    </lineage>
</organism>
<dbReference type="InterPro" id="IPR008969">
    <property type="entry name" value="CarboxyPept-like_regulatory"/>
</dbReference>
<dbReference type="EMBL" id="JACEUX010000002">
    <property type="protein sequence ID" value="MBA5247075.1"/>
    <property type="molecule type" value="Genomic_DNA"/>
</dbReference>
<evidence type="ECO:0000256" key="1">
    <source>
        <dbReference type="SAM" id="SignalP"/>
    </source>
</evidence>
<dbReference type="GO" id="GO:0004180">
    <property type="term" value="F:carboxypeptidase activity"/>
    <property type="evidence" value="ECO:0007669"/>
    <property type="project" value="UniProtKB-KW"/>
</dbReference>
<reference evidence="3" key="1">
    <citation type="submission" date="2020-07" db="EMBL/GenBank/DDBJ databases">
        <title>Chryseobacterium sp. CX-624.</title>
        <authorList>
            <person name="Yang C."/>
        </authorList>
    </citation>
    <scope>NUCLEOTIDE SEQUENCE</scope>
    <source>
        <strain evidence="3">CX-624</strain>
    </source>
</reference>
<keyword evidence="1" id="KW-0732">Signal</keyword>
<accession>A0A7D7RI34</accession>
<dbReference type="AlphaFoldDB" id="A0A7D7RI34"/>
<dbReference type="KEGG" id="cbau:H1R16_07605"/>
<evidence type="ECO:0000313" key="2">
    <source>
        <dbReference type="EMBL" id="MBA5247075.1"/>
    </source>
</evidence>
<feature type="chain" id="PRO_5044656399" evidence="1">
    <location>
        <begin position="20"/>
        <end position="903"/>
    </location>
</feature>
<keyword evidence="3" id="KW-0645">Protease</keyword>
<gene>
    <name evidence="3" type="ORF">H1R16_07605</name>
    <name evidence="2" type="ORF">H2507_07835</name>
</gene>
<keyword evidence="5" id="KW-1185">Reference proteome</keyword>
<evidence type="ECO:0000313" key="3">
    <source>
        <dbReference type="EMBL" id="QMS97592.1"/>
    </source>
</evidence>
<dbReference type="SUPFAM" id="SSF56935">
    <property type="entry name" value="Porins"/>
    <property type="match status" value="1"/>
</dbReference>
<sequence>MKTKFLIFLLFCCSVITFAQKTISGKIKNSDGEFVPSASVTVEEKGKDAIIAYAITNSKGEYKVTFTSAESDVDLKIKAFNHKPVTRSVQNTSQNLDFTLDTEATEIKEIQLKTRLITKRGDTISYDIQSFDSKNDRTLADVLKRMPGIEVNKDGSILYQGQPLSKFYVNGKDLMEGGYGVVNNALPKDAVQKVEVLENHQPVKILQDKVPSDQAAINIKLKKQVTMTGRGEVGVGISDPAIWNVKLTPMFFGQKNQWVVNYKTNNTGETVENEGNMFAMGNRWEGRRSNASQNSWLSVERAAVPNLPEKRYLMNNIHFLSANLLTSPFKNKEWELKANASYVNNAVERESYEETFFKKENFTEFNIRDNNLYTNKAKGEIIFTKNAKEGFFKNVTSFNQFWNEDRASINLKNSEDDLLNKNSRQTLSSPTGSFQNSLSTIIPLKSKMLNVMSYISYQDDNQLLRVTPGNYVFYPELVTGPGSVPVFNNIFADLPEVSQDFGMKTFEANHSATMGFTKKFWTFTPEIGFNYTGNSLNSEILEFANAPYNQRREDFSNDLRFREAVPYVGLGVNYKSEAWTVGIQLPVNYNMITAEDAGRSVNKDFDKITFEPSGFVQYSFASFWKAALSGNWNYNFATINDLYGGILMSRPTSFSAMNPDNPLSETESKRAGSRIEYRNPLNNLFFNVNYSLSQTDRNLIADIDRGIGFGIISYIEQDNQIVSNSQSAEIGKYFPKFKSNLSLSFRNSTTTSDNARGGEIFENKNSTQNLTFKLNNAYFSWMTLDYNFTTGWGKNSSTFGDSETGSFNHNLGLTVYPVENHSVTLNWDQLNYSSGDQNFKNGFYDLTYQYAWAAKKVDFELKWLNIANKKVFERVFDDAFTYSFERIRIRPSQFMVAVKFNFK</sequence>
<dbReference type="Pfam" id="PF13620">
    <property type="entry name" value="CarboxypepD_reg"/>
    <property type="match status" value="1"/>
</dbReference>
<dbReference type="RefSeq" id="WP_181887172.1">
    <property type="nucleotide sequence ID" value="NZ_CP059472.1"/>
</dbReference>
<keyword evidence="3" id="KW-0378">Hydrolase</keyword>
<dbReference type="Proteomes" id="UP000515349">
    <property type="component" value="Chromosome"/>
</dbReference>
<keyword evidence="3" id="KW-0121">Carboxypeptidase</keyword>
<proteinExistence type="predicted"/>
<reference evidence="2" key="4">
    <citation type="submission" date="2020-07" db="EMBL/GenBank/DDBJ databases">
        <authorList>
            <person name="Yang C."/>
        </authorList>
    </citation>
    <scope>NUCLEOTIDE SEQUENCE</scope>
    <source>
        <strain evidence="2">Cx-624</strain>
    </source>
</reference>
<reference evidence="4" key="2">
    <citation type="submission" date="2020-07" db="EMBL/GenBank/DDBJ databases">
        <title>Chryseobacterium sp.cx-624.</title>
        <authorList>
            <person name="Yang C."/>
        </authorList>
    </citation>
    <scope>NUCLEOTIDE SEQUENCE [LARGE SCALE GENOMIC DNA]</scope>
    <source>
        <strain evidence="4">cx-624</strain>
    </source>
</reference>